<gene>
    <name evidence="1" type="ORF">C469_02836</name>
</gene>
<dbReference type="Pfam" id="PF08905">
    <property type="entry name" value="DUF1850"/>
    <property type="match status" value="1"/>
</dbReference>
<protein>
    <submittedName>
        <fullName evidence="1">TRAP-type transport system protein</fullName>
    </submittedName>
</protein>
<name>M0P101_9EURY</name>
<dbReference type="InterPro" id="IPR015001">
    <property type="entry name" value="DUF1850"/>
</dbReference>
<dbReference type="EMBL" id="AOJG01000007">
    <property type="protein sequence ID" value="EMA63756.1"/>
    <property type="molecule type" value="Genomic_DNA"/>
</dbReference>
<organism evidence="1 2">
    <name type="scientific">Halorubrum lipolyticum DSM 21995</name>
    <dbReference type="NCBI Taxonomy" id="1227482"/>
    <lineage>
        <taxon>Archaea</taxon>
        <taxon>Methanobacteriati</taxon>
        <taxon>Methanobacteriota</taxon>
        <taxon>Stenosarchaea group</taxon>
        <taxon>Halobacteria</taxon>
        <taxon>Halobacteriales</taxon>
        <taxon>Haloferacaceae</taxon>
        <taxon>Halorubrum</taxon>
    </lineage>
</organism>
<evidence type="ECO:0000313" key="1">
    <source>
        <dbReference type="EMBL" id="EMA63756.1"/>
    </source>
</evidence>
<accession>M0P101</accession>
<reference evidence="1 2" key="1">
    <citation type="journal article" date="2014" name="PLoS Genet.">
        <title>Phylogenetically driven sequencing of extremely halophilic archaea reveals strategies for static and dynamic osmo-response.</title>
        <authorList>
            <person name="Becker E.A."/>
            <person name="Seitzer P.M."/>
            <person name="Tritt A."/>
            <person name="Larsen D."/>
            <person name="Krusor M."/>
            <person name="Yao A.I."/>
            <person name="Wu D."/>
            <person name="Madern D."/>
            <person name="Eisen J.A."/>
            <person name="Darling A.E."/>
            <person name="Facciotti M.T."/>
        </authorList>
    </citation>
    <scope>NUCLEOTIDE SEQUENCE [LARGE SCALE GENOMIC DNA]</scope>
    <source>
        <strain evidence="1 2">DSM 21995</strain>
    </source>
</reference>
<proteinExistence type="predicted"/>
<sequence length="173" mass="18269">MAPRSRLPSGRRGTALVAVALVATVAFATGVAFAVGAVDTVAGDPTLVVTDENGTELVATPVSDGTEIVIEYTHSVEKTTVRDVYVQRDGALVMTRMEFSSFGAGLPSQADVTVRDGRYVYEPPSESYPTLHLKTGAVADHDLIVGDERYDIAGMSGGGALELTIERRLTPEL</sequence>
<dbReference type="AlphaFoldDB" id="M0P101"/>
<dbReference type="OrthoDB" id="212141at2157"/>
<dbReference type="STRING" id="1227482.C469_02836"/>
<dbReference type="Proteomes" id="UP000011650">
    <property type="component" value="Unassembled WGS sequence"/>
</dbReference>
<dbReference type="PATRIC" id="fig|1227482.3.peg.575"/>
<dbReference type="RefSeq" id="WP_008003680.1">
    <property type="nucleotide sequence ID" value="NZ_AOJG01000007.1"/>
</dbReference>
<comment type="caution">
    <text evidence="1">The sequence shown here is derived from an EMBL/GenBank/DDBJ whole genome shotgun (WGS) entry which is preliminary data.</text>
</comment>
<keyword evidence="2" id="KW-1185">Reference proteome</keyword>
<evidence type="ECO:0000313" key="2">
    <source>
        <dbReference type="Proteomes" id="UP000011650"/>
    </source>
</evidence>